<comment type="caution">
    <text evidence="2">The sequence shown here is derived from an EMBL/GenBank/DDBJ whole genome shotgun (WGS) entry which is preliminary data.</text>
</comment>
<evidence type="ECO:0000313" key="2">
    <source>
        <dbReference type="EMBL" id="RHM13286.1"/>
    </source>
</evidence>
<feature type="domain" description="GerMN" evidence="1">
    <location>
        <begin position="80"/>
        <end position="165"/>
    </location>
</feature>
<gene>
    <name evidence="2" type="ORF">DWZ83_04105</name>
</gene>
<dbReference type="Pfam" id="PF10646">
    <property type="entry name" value="Germane"/>
    <property type="match status" value="1"/>
</dbReference>
<dbReference type="OrthoDB" id="1715058at2"/>
<evidence type="ECO:0000259" key="1">
    <source>
        <dbReference type="SMART" id="SM00909"/>
    </source>
</evidence>
<dbReference type="EMBL" id="QRPK01000013">
    <property type="protein sequence ID" value="RHM13286.1"/>
    <property type="molecule type" value="Genomic_DNA"/>
</dbReference>
<dbReference type="AlphaFoldDB" id="A0A415PL20"/>
<accession>A0A415PL20</accession>
<reference evidence="2 3" key="1">
    <citation type="submission" date="2018-08" db="EMBL/GenBank/DDBJ databases">
        <title>A genome reference for cultivated species of the human gut microbiota.</title>
        <authorList>
            <person name="Zou Y."/>
            <person name="Xue W."/>
            <person name="Luo G."/>
        </authorList>
    </citation>
    <scope>NUCLEOTIDE SEQUENCE [LARGE SCALE GENOMIC DNA]</scope>
    <source>
        <strain evidence="2 3">AF35-6BH</strain>
    </source>
</reference>
<proteinExistence type="predicted"/>
<dbReference type="Proteomes" id="UP000284868">
    <property type="component" value="Unassembled WGS sequence"/>
</dbReference>
<dbReference type="InterPro" id="IPR019606">
    <property type="entry name" value="GerMN"/>
</dbReference>
<sequence>MKQRGFRKMRFRKPMILVFACIAFVMYLSMRLYSTEEVTTSVISTQHASNIMQVYLKDQSNTLVPLSIPVSEEESEEDKLKLMFAYLSGKQTLEGFYPLFQKECFLNDVKMEDGVARLYFDASLKNYKKEDELRVLEAITWGATQFSSVEKVELYLNEQRMKEMPLGQTPIPEILNRDIGINHFETATDSLHDSFSLTVFSTKKIGSREYLVPKSRRCRLDKQDVASQVAVILEDISVSSGLSSKLHTDRIEIKNMNMKDGLLKVELNDHILASDASVKQNAYDTFVLSLASIPMIERVEIRVGKQIIHPTKEESTSVSLVEMTYNEVEF</sequence>
<organism evidence="2 3">
    <name type="scientific">Amedibacillus dolichus</name>
    <dbReference type="NCBI Taxonomy" id="31971"/>
    <lineage>
        <taxon>Bacteria</taxon>
        <taxon>Bacillati</taxon>
        <taxon>Bacillota</taxon>
        <taxon>Erysipelotrichia</taxon>
        <taxon>Erysipelotrichales</taxon>
        <taxon>Erysipelotrichaceae</taxon>
        <taxon>Amedibacillus</taxon>
    </lineage>
</organism>
<keyword evidence="3" id="KW-1185">Reference proteome</keyword>
<protein>
    <submittedName>
        <fullName evidence="2">Spore gernimation protein GerM</fullName>
    </submittedName>
</protein>
<name>A0A415PL20_9FIRM</name>
<evidence type="ECO:0000313" key="3">
    <source>
        <dbReference type="Proteomes" id="UP000284868"/>
    </source>
</evidence>
<dbReference type="SMART" id="SM00909">
    <property type="entry name" value="Germane"/>
    <property type="match status" value="1"/>
</dbReference>